<evidence type="ECO:0000256" key="1">
    <source>
        <dbReference type="ARBA" id="ARBA00007317"/>
    </source>
</evidence>
<name>A0A1X6ZIB5_9RHOB</name>
<protein>
    <submittedName>
        <fullName evidence="4">Branched-chain alpha-keto acid dehydrogenase subunit E2</fullName>
    </submittedName>
</protein>
<feature type="compositionally biased region" description="Low complexity" evidence="2">
    <location>
        <begin position="58"/>
        <end position="93"/>
    </location>
</feature>
<evidence type="ECO:0000313" key="5">
    <source>
        <dbReference type="Proteomes" id="UP000193570"/>
    </source>
</evidence>
<feature type="region of interest" description="Disordered" evidence="2">
    <location>
        <begin position="1"/>
        <end position="28"/>
    </location>
</feature>
<feature type="region of interest" description="Disordered" evidence="2">
    <location>
        <begin position="40"/>
        <end position="95"/>
    </location>
</feature>
<comment type="similarity">
    <text evidence="1">Belongs to the 2-oxoacid dehydrogenase family.</text>
</comment>
<dbReference type="EMBL" id="FWFK01000004">
    <property type="protein sequence ID" value="SLN50505.1"/>
    <property type="molecule type" value="Genomic_DNA"/>
</dbReference>
<feature type="domain" description="Peripheral subunit-binding (PSBD)" evidence="3">
    <location>
        <begin position="24"/>
        <end position="61"/>
    </location>
</feature>
<evidence type="ECO:0000256" key="2">
    <source>
        <dbReference type="SAM" id="MobiDB-lite"/>
    </source>
</evidence>
<dbReference type="Proteomes" id="UP000193570">
    <property type="component" value="Unassembled WGS sequence"/>
</dbReference>
<dbReference type="AlphaFoldDB" id="A0A1X6ZIB5"/>
<dbReference type="InterPro" id="IPR036625">
    <property type="entry name" value="E3-bd_dom_sf"/>
</dbReference>
<dbReference type="Pfam" id="PF02817">
    <property type="entry name" value="E3_binding"/>
    <property type="match status" value="1"/>
</dbReference>
<dbReference type="SUPFAM" id="SSF47005">
    <property type="entry name" value="Peripheral subunit-binding domain of 2-oxo acid dehydrogenase complex"/>
    <property type="match status" value="1"/>
</dbReference>
<dbReference type="PROSITE" id="PS51826">
    <property type="entry name" value="PSBD"/>
    <property type="match status" value="1"/>
</dbReference>
<evidence type="ECO:0000313" key="4">
    <source>
        <dbReference type="EMBL" id="SLN50505.1"/>
    </source>
</evidence>
<dbReference type="GO" id="GO:0016746">
    <property type="term" value="F:acyltransferase activity"/>
    <property type="evidence" value="ECO:0007669"/>
    <property type="project" value="InterPro"/>
</dbReference>
<dbReference type="OrthoDB" id="9805770at2"/>
<accession>A0A1X6ZIB5</accession>
<dbReference type="Gene3D" id="4.10.320.10">
    <property type="entry name" value="E3-binding domain"/>
    <property type="match status" value="1"/>
</dbReference>
<keyword evidence="5" id="KW-1185">Reference proteome</keyword>
<dbReference type="InterPro" id="IPR004167">
    <property type="entry name" value="PSBD"/>
</dbReference>
<dbReference type="RefSeq" id="WP_085792181.1">
    <property type="nucleotide sequence ID" value="NZ_FWFK01000004.1"/>
</dbReference>
<proteinExistence type="inferred from homology"/>
<evidence type="ECO:0000259" key="3">
    <source>
        <dbReference type="PROSITE" id="PS51826"/>
    </source>
</evidence>
<organism evidence="4 5">
    <name type="scientific">Roseivivax jejudonensis</name>
    <dbReference type="NCBI Taxonomy" id="1529041"/>
    <lineage>
        <taxon>Bacteria</taxon>
        <taxon>Pseudomonadati</taxon>
        <taxon>Pseudomonadota</taxon>
        <taxon>Alphaproteobacteria</taxon>
        <taxon>Rhodobacterales</taxon>
        <taxon>Roseobacteraceae</taxon>
        <taxon>Roseivivax</taxon>
    </lineage>
</organism>
<reference evidence="4 5" key="1">
    <citation type="submission" date="2017-03" db="EMBL/GenBank/DDBJ databases">
        <authorList>
            <person name="Afonso C.L."/>
            <person name="Miller P.J."/>
            <person name="Scott M.A."/>
            <person name="Spackman E."/>
            <person name="Goraichik I."/>
            <person name="Dimitrov K.M."/>
            <person name="Suarez D.L."/>
            <person name="Swayne D.E."/>
        </authorList>
    </citation>
    <scope>NUCLEOTIDE SEQUENCE [LARGE SCALE GENOMIC DNA]</scope>
    <source>
        <strain evidence="4 5">CECT 8625</strain>
    </source>
</reference>
<gene>
    <name evidence="4" type="ORF">ROJ8625_02498</name>
</gene>
<sequence>MDDSAHDWSDPDGAAEAAAPARPRASPLVRRLAAERGIDLATLSGSGPNGRIVEADLPAPEGAASSAPAPEGAASSAPAPRAAAPGAQAAKPSRMAPTIALRQRVASARLEMLVEILGDSHGATPLWAFAAKALGRALPSVEAVAVSTDLAEWRALSAPGTRALGAGQAARGNGAAAVALAVLPHAPEALPLPAGRTLMLAIGPAAVRCPRCEDAALDLLLVADPDHWTPDQAAATLSDVAAMLERPGPLLSGLPEV</sequence>
<feature type="compositionally biased region" description="Low complexity" evidence="2">
    <location>
        <begin position="14"/>
        <end position="28"/>
    </location>
</feature>